<feature type="compositionally biased region" description="Polar residues" evidence="1">
    <location>
        <begin position="8"/>
        <end position="17"/>
    </location>
</feature>
<gene>
    <name evidence="2" type="ORF">ACFR9T_06220</name>
</gene>
<name>A0ABD6BZZ6_9EURY</name>
<accession>A0ABD6BZZ6</accession>
<dbReference type="AlphaFoldDB" id="A0ABD6BZZ6"/>
<comment type="caution">
    <text evidence="2">The sequence shown here is derived from an EMBL/GenBank/DDBJ whole genome shotgun (WGS) entry which is preliminary data.</text>
</comment>
<protein>
    <submittedName>
        <fullName evidence="2">Uncharacterized protein</fullName>
    </submittedName>
</protein>
<sequence>MADKTHRYTSQAKQTLRNGELRWGGTAGWEPELDQQEGIKLQGGQILPSEARGDHTFSEDFESGDLDDWDVEQRSSGFSWQLASEPTHSGNFAGRLHTDGKGSVRRPVPETTASGPYVAWIQQTADPYDDVKLYWKSAAEETLFRLNFNRETTQNVHVNHTNRGWRFPSNTWVRITVSNVDFGSGTYNWKIDREDGHVYDSAEATFDPLVASEVGQFCIHASHYGKGTGNFYVDDISISDTA</sequence>
<evidence type="ECO:0000313" key="3">
    <source>
        <dbReference type="Proteomes" id="UP001597185"/>
    </source>
</evidence>
<dbReference type="Gene3D" id="2.60.120.260">
    <property type="entry name" value="Galactose-binding domain-like"/>
    <property type="match status" value="1"/>
</dbReference>
<dbReference type="EMBL" id="JBHUDB010000002">
    <property type="protein sequence ID" value="MFD1570182.1"/>
    <property type="molecule type" value="Genomic_DNA"/>
</dbReference>
<proteinExistence type="predicted"/>
<keyword evidence="3" id="KW-1185">Reference proteome</keyword>
<dbReference type="RefSeq" id="WP_256397012.1">
    <property type="nucleotide sequence ID" value="NZ_JANHDL010000004.1"/>
</dbReference>
<evidence type="ECO:0000256" key="1">
    <source>
        <dbReference type="SAM" id="MobiDB-lite"/>
    </source>
</evidence>
<dbReference type="Proteomes" id="UP001597185">
    <property type="component" value="Unassembled WGS sequence"/>
</dbReference>
<feature type="region of interest" description="Disordered" evidence="1">
    <location>
        <begin position="82"/>
        <end position="109"/>
    </location>
</feature>
<evidence type="ECO:0000313" key="2">
    <source>
        <dbReference type="EMBL" id="MFD1570182.1"/>
    </source>
</evidence>
<reference evidence="2 3" key="1">
    <citation type="journal article" date="2019" name="Int. J. Syst. Evol. Microbiol.">
        <title>The Global Catalogue of Microorganisms (GCM) 10K type strain sequencing project: providing services to taxonomists for standard genome sequencing and annotation.</title>
        <authorList>
            <consortium name="The Broad Institute Genomics Platform"/>
            <consortium name="The Broad Institute Genome Sequencing Center for Infectious Disease"/>
            <person name="Wu L."/>
            <person name="Ma J."/>
        </authorList>
    </citation>
    <scope>NUCLEOTIDE SEQUENCE [LARGE SCALE GENOMIC DNA]</scope>
    <source>
        <strain evidence="2 3">CGMCC 1.12689</strain>
    </source>
</reference>
<organism evidence="2 3">
    <name type="scientific">Halorubrum laminariae</name>
    <dbReference type="NCBI Taxonomy" id="1433523"/>
    <lineage>
        <taxon>Archaea</taxon>
        <taxon>Methanobacteriati</taxon>
        <taxon>Methanobacteriota</taxon>
        <taxon>Stenosarchaea group</taxon>
        <taxon>Halobacteria</taxon>
        <taxon>Halobacteriales</taxon>
        <taxon>Haloferacaceae</taxon>
        <taxon>Halorubrum</taxon>
    </lineage>
</organism>
<feature type="region of interest" description="Disordered" evidence="1">
    <location>
        <begin position="1"/>
        <end position="31"/>
    </location>
</feature>